<evidence type="ECO:0000313" key="1">
    <source>
        <dbReference type="EMBL" id="KXS20344.1"/>
    </source>
</evidence>
<name>A0A139AUG2_GONPJ</name>
<dbReference type="Proteomes" id="UP000070544">
    <property type="component" value="Unassembled WGS sequence"/>
</dbReference>
<reference evidence="1 2" key="1">
    <citation type="journal article" date="2015" name="Genome Biol. Evol.">
        <title>Phylogenomic analyses indicate that early fungi evolved digesting cell walls of algal ancestors of land plants.</title>
        <authorList>
            <person name="Chang Y."/>
            <person name="Wang S."/>
            <person name="Sekimoto S."/>
            <person name="Aerts A.L."/>
            <person name="Choi C."/>
            <person name="Clum A."/>
            <person name="LaButti K.M."/>
            <person name="Lindquist E.A."/>
            <person name="Yee Ngan C."/>
            <person name="Ohm R.A."/>
            <person name="Salamov A.A."/>
            <person name="Grigoriev I.V."/>
            <person name="Spatafora J.W."/>
            <person name="Berbee M.L."/>
        </authorList>
    </citation>
    <scope>NUCLEOTIDE SEQUENCE [LARGE SCALE GENOMIC DNA]</scope>
    <source>
        <strain evidence="1 2">JEL478</strain>
    </source>
</reference>
<keyword evidence="2" id="KW-1185">Reference proteome</keyword>
<organism evidence="1 2">
    <name type="scientific">Gonapodya prolifera (strain JEL478)</name>
    <name type="common">Monoblepharis prolifera</name>
    <dbReference type="NCBI Taxonomy" id="1344416"/>
    <lineage>
        <taxon>Eukaryota</taxon>
        <taxon>Fungi</taxon>
        <taxon>Fungi incertae sedis</taxon>
        <taxon>Chytridiomycota</taxon>
        <taxon>Chytridiomycota incertae sedis</taxon>
        <taxon>Monoblepharidomycetes</taxon>
        <taxon>Monoblepharidales</taxon>
        <taxon>Gonapodyaceae</taxon>
        <taxon>Gonapodya</taxon>
    </lineage>
</organism>
<protein>
    <submittedName>
        <fullName evidence="1">Uncharacterized protein</fullName>
    </submittedName>
</protein>
<evidence type="ECO:0000313" key="2">
    <source>
        <dbReference type="Proteomes" id="UP000070544"/>
    </source>
</evidence>
<dbReference type="EMBL" id="KQ965735">
    <property type="protein sequence ID" value="KXS20344.1"/>
    <property type="molecule type" value="Genomic_DNA"/>
</dbReference>
<dbReference type="AlphaFoldDB" id="A0A139AUG2"/>
<gene>
    <name evidence="1" type="ORF">M427DRAFT_41182</name>
</gene>
<accession>A0A139AUG2</accession>
<sequence>MKCLVRRPFIFYYVRCLPSLGPLGPLGTHFGMNAKRPDSDGRIKMDVFSCFGDLKAKTVGEINHSTHSKKFGIVGGAIGCHPSTKMSSCQRRARRGLGVATSIIAPALSTGQRSALSLAFVFVDRDIAVTLLGTLLVFSNVLRGVQDLFSEAIKDTFQSSWDILRFWHPYAVLDI</sequence>
<proteinExistence type="predicted"/>